<dbReference type="AlphaFoldDB" id="A0A0G4P1C4"/>
<dbReference type="InterPro" id="IPR022698">
    <property type="entry name" value="OrsD"/>
</dbReference>
<protein>
    <submittedName>
        <fullName evidence="1">Zinc finger, C2H2-type</fullName>
    </submittedName>
</protein>
<reference evidence="1 2" key="1">
    <citation type="journal article" date="2014" name="Nat. Commun.">
        <title>Multiple recent horizontal transfers of a large genomic region in cheese making fungi.</title>
        <authorList>
            <person name="Cheeseman K."/>
            <person name="Ropars J."/>
            <person name="Renault P."/>
            <person name="Dupont J."/>
            <person name="Gouzy J."/>
            <person name="Branca A."/>
            <person name="Abraham A.L."/>
            <person name="Ceppi M."/>
            <person name="Conseiller E."/>
            <person name="Debuchy R."/>
            <person name="Malagnac F."/>
            <person name="Goarin A."/>
            <person name="Silar P."/>
            <person name="Lacoste S."/>
            <person name="Sallet E."/>
            <person name="Bensimon A."/>
            <person name="Giraud T."/>
            <person name="Brygoo Y."/>
        </authorList>
    </citation>
    <scope>NUCLEOTIDE SEQUENCE [LARGE SCALE GENOMIC DNA]</scope>
    <source>
        <strain evidence="2">FM 013</strain>
    </source>
</reference>
<dbReference type="EMBL" id="HG793137">
    <property type="protein sequence ID" value="CRL20121.1"/>
    <property type="molecule type" value="Genomic_DNA"/>
</dbReference>
<gene>
    <name evidence="1" type="ORF">PCAMFM013_S004g000061</name>
</gene>
<dbReference type="GO" id="GO:0001228">
    <property type="term" value="F:DNA-binding transcription activator activity, RNA polymerase II-specific"/>
    <property type="evidence" value="ECO:0007669"/>
    <property type="project" value="TreeGrafter"/>
</dbReference>
<sequence>MAVSAREPCSYNRLLQEDVSTCLPPKKLFHYSHVYQVLICTACRYAIQPGAITRHLKEIHRMRLDQRRPYTLYTSNLKLKKPEEVIAPRHQDFPLPYLPLEEGWCCKAPGCNYLCVSRKRMESHWPAKHGCKGGPDHGWSSAPLQTFFRGNMLRYFTGPAVRNLMSGLTSSADQASNAGPSELANPAASSPYSLKLREKYRLDPIDSLMLDHYFLSSYKTLLDKNTEKVWLSAMANLAEEHVFLFRGILACTALHMAHLYPMQSQAYILRACVHQESALPLFRHALEHPTEHNCDAIVTFAHLLVVYSFASDLENSNSSLLLVESSGAGHRQNLVLPQWLHFFRTGCVMLMSVWDRIESGPVSLLVTSYETELEIATGNLPYLDYFLSIIPQDKSWSEQSIVIYRHAATALAKAFAYLEQTKDDLHVSTWNILGLWPVRLEDGFFELLSSTHPGALILLAYYCVILKHMEECWYFGGRPAKLIASIAAVLPLKWHPFIQEAVSRVANPI</sequence>
<proteinExistence type="predicted"/>
<name>A0A0G4P1C4_PENC3</name>
<dbReference type="Pfam" id="PF12013">
    <property type="entry name" value="OrsD"/>
    <property type="match status" value="1"/>
</dbReference>
<dbReference type="Proteomes" id="UP000053732">
    <property type="component" value="Unassembled WGS sequence"/>
</dbReference>
<dbReference type="PANTHER" id="PTHR47784">
    <property type="entry name" value="STEROL UPTAKE CONTROL PROTEIN 2"/>
    <property type="match status" value="1"/>
</dbReference>
<dbReference type="InterPro" id="IPR053157">
    <property type="entry name" value="Sterol_Uptake_Regulator"/>
</dbReference>
<dbReference type="PANTHER" id="PTHR47784:SF5">
    <property type="entry name" value="STEROL UPTAKE CONTROL PROTEIN 2"/>
    <property type="match status" value="1"/>
</dbReference>
<evidence type="ECO:0000313" key="2">
    <source>
        <dbReference type="Proteomes" id="UP000053732"/>
    </source>
</evidence>
<organism evidence="1 2">
    <name type="scientific">Penicillium camemberti (strain FM 013)</name>
    <dbReference type="NCBI Taxonomy" id="1429867"/>
    <lineage>
        <taxon>Eukaryota</taxon>
        <taxon>Fungi</taxon>
        <taxon>Dikarya</taxon>
        <taxon>Ascomycota</taxon>
        <taxon>Pezizomycotina</taxon>
        <taxon>Eurotiomycetes</taxon>
        <taxon>Eurotiomycetidae</taxon>
        <taxon>Eurotiales</taxon>
        <taxon>Aspergillaceae</taxon>
        <taxon>Penicillium</taxon>
    </lineage>
</organism>
<accession>A0A0G4P1C4</accession>
<keyword evidence="2" id="KW-1185">Reference proteome</keyword>
<evidence type="ECO:0000313" key="1">
    <source>
        <dbReference type="EMBL" id="CRL20121.1"/>
    </source>
</evidence>